<keyword evidence="1" id="KW-0597">Phosphoprotein</keyword>
<dbReference type="InterPro" id="IPR042287">
    <property type="entry name" value="FhaA_N_sf"/>
</dbReference>
<sequence>MNFLNIFEDHVAGIFGAARAPFSFKKLAKQAAREMEDQTLVVNGANTAPALYTILISADDDSLMAPFYPQLAREVTSFVKAQADKKRYGFVGEPLVRFMIDPALKPGKFSVFAENVDGPTLARLYEEERAYQNSLSQNYGRSAVNRAQQAPMPRQQPAQPRQAAPARQAQPRQAAAPEVRSAAQPISLAGNAPSAAGLGTAAGAGAVAGAAAGVAAGAAASNIPDPFASNDAASPIPVPKTVGREALAGMGGAAATGASLGIGAVPAVSNRAPLPAQATAQLVDVVTGDVYQVNGPACIVGRERAVADVALRDPNVSRRHAQLTSTGNDWSIEDLNSTNGTLVNNRRITRCPLRNGDLLTFGLSTFEFRS</sequence>
<keyword evidence="5" id="KW-1185">Reference proteome</keyword>
<reference evidence="5" key="1">
    <citation type="submission" date="2017-04" db="EMBL/GenBank/DDBJ databases">
        <title>Function of individual gut microbiota members based on whole genome sequencing of pure cultures obtained from chicken caecum.</title>
        <authorList>
            <person name="Medvecky M."/>
            <person name="Cejkova D."/>
            <person name="Polansky O."/>
            <person name="Karasova D."/>
            <person name="Kubasova T."/>
            <person name="Cizek A."/>
            <person name="Rychlik I."/>
        </authorList>
    </citation>
    <scope>NUCLEOTIDE SEQUENCE [LARGE SCALE GENOMIC DNA]</scope>
    <source>
        <strain evidence="5">An70</strain>
    </source>
</reference>
<dbReference type="InterPro" id="IPR050923">
    <property type="entry name" value="Cell_Proc_Reg/RNA_Proc"/>
</dbReference>
<dbReference type="CDD" id="cd00060">
    <property type="entry name" value="FHA"/>
    <property type="match status" value="1"/>
</dbReference>
<evidence type="ECO:0000259" key="3">
    <source>
        <dbReference type="PROSITE" id="PS50006"/>
    </source>
</evidence>
<dbReference type="Proteomes" id="UP000196560">
    <property type="component" value="Unassembled WGS sequence"/>
</dbReference>
<dbReference type="PANTHER" id="PTHR23308">
    <property type="entry name" value="NUCLEAR INHIBITOR OF PROTEIN PHOSPHATASE-1"/>
    <property type="match status" value="1"/>
</dbReference>
<feature type="domain" description="FHA" evidence="3">
    <location>
        <begin position="298"/>
        <end position="348"/>
    </location>
</feature>
<feature type="region of interest" description="Disordered" evidence="2">
    <location>
        <begin position="146"/>
        <end position="182"/>
    </location>
</feature>
<dbReference type="PROSITE" id="PS50006">
    <property type="entry name" value="FHA_DOMAIN"/>
    <property type="match status" value="1"/>
</dbReference>
<name>A0A1Y3U7D8_9ACTN</name>
<dbReference type="EMBL" id="NFHO01000005">
    <property type="protein sequence ID" value="OUN43027.1"/>
    <property type="molecule type" value="Genomic_DNA"/>
</dbReference>
<proteinExistence type="predicted"/>
<dbReference type="InterPro" id="IPR008984">
    <property type="entry name" value="SMAD_FHA_dom_sf"/>
</dbReference>
<dbReference type="SMART" id="SM00240">
    <property type="entry name" value="FHA"/>
    <property type="match status" value="1"/>
</dbReference>
<dbReference type="RefSeq" id="WP_087186327.1">
    <property type="nucleotide sequence ID" value="NZ_NFHO01000005.1"/>
</dbReference>
<evidence type="ECO:0000313" key="4">
    <source>
        <dbReference type="EMBL" id="OUN43027.1"/>
    </source>
</evidence>
<dbReference type="eggNOG" id="COG1716">
    <property type="taxonomic scope" value="Bacteria"/>
</dbReference>
<evidence type="ECO:0000256" key="2">
    <source>
        <dbReference type="SAM" id="MobiDB-lite"/>
    </source>
</evidence>
<dbReference type="Pfam" id="PF00498">
    <property type="entry name" value="FHA"/>
    <property type="match status" value="1"/>
</dbReference>
<organism evidence="4 5">
    <name type="scientific">Enorma massiliensis</name>
    <dbReference type="NCBI Taxonomy" id="1472761"/>
    <lineage>
        <taxon>Bacteria</taxon>
        <taxon>Bacillati</taxon>
        <taxon>Actinomycetota</taxon>
        <taxon>Coriobacteriia</taxon>
        <taxon>Coriobacteriales</taxon>
        <taxon>Coriobacteriaceae</taxon>
        <taxon>Enorma</taxon>
    </lineage>
</organism>
<evidence type="ECO:0000256" key="1">
    <source>
        <dbReference type="ARBA" id="ARBA00022553"/>
    </source>
</evidence>
<protein>
    <recommendedName>
        <fullName evidence="3">FHA domain-containing protein</fullName>
    </recommendedName>
</protein>
<dbReference type="SUPFAM" id="SSF49879">
    <property type="entry name" value="SMAD/FHA domain"/>
    <property type="match status" value="1"/>
</dbReference>
<dbReference type="Gene3D" id="3.30.2320.60">
    <property type="entry name" value="FhaA, phosphopeptide-binding domain (DUF3662)"/>
    <property type="match status" value="1"/>
</dbReference>
<dbReference type="Pfam" id="PF12401">
    <property type="entry name" value="FhaA_N"/>
    <property type="match status" value="1"/>
</dbReference>
<dbReference type="STRING" id="1118060.GCA_000311845_01442"/>
<gene>
    <name evidence="4" type="ORF">B5G21_05330</name>
</gene>
<dbReference type="InterPro" id="IPR000253">
    <property type="entry name" value="FHA_dom"/>
</dbReference>
<dbReference type="AlphaFoldDB" id="A0A1Y3U7D8"/>
<feature type="compositionally biased region" description="Low complexity" evidence="2">
    <location>
        <begin position="146"/>
        <end position="177"/>
    </location>
</feature>
<dbReference type="InterPro" id="IPR022128">
    <property type="entry name" value="FhaA_N"/>
</dbReference>
<evidence type="ECO:0000313" key="5">
    <source>
        <dbReference type="Proteomes" id="UP000196560"/>
    </source>
</evidence>
<accession>A0A1Y3U7D8</accession>
<dbReference type="Gene3D" id="2.60.200.20">
    <property type="match status" value="1"/>
</dbReference>
<comment type="caution">
    <text evidence="4">The sequence shown here is derived from an EMBL/GenBank/DDBJ whole genome shotgun (WGS) entry which is preliminary data.</text>
</comment>